<feature type="active site" description="Proton acceptor" evidence="7">
    <location>
        <position position="244"/>
    </location>
</feature>
<evidence type="ECO:0000256" key="3">
    <source>
        <dbReference type="ARBA" id="ARBA00022801"/>
    </source>
</evidence>
<proteinExistence type="inferred from homology"/>
<organism evidence="13 14">
    <name type="scientific">Actinomadura viridis</name>
    <dbReference type="NCBI Taxonomy" id="58110"/>
    <lineage>
        <taxon>Bacteria</taxon>
        <taxon>Bacillati</taxon>
        <taxon>Actinomycetota</taxon>
        <taxon>Actinomycetes</taxon>
        <taxon>Streptosporangiales</taxon>
        <taxon>Thermomonosporaceae</taxon>
        <taxon>Actinomadura</taxon>
    </lineage>
</organism>
<sequence length="455" mass="48685">MKLTVLGGGGFRVPYVYQALLRDQGSPRIEEVWLQDADAGRLDAMAAVLARIAEGRPGAPKVFTTTELDPAVEGADFVFAAVRVGGLAGRVCDERVALDLNVLGQETTGPGGLAFGLRTIPVMLDIARRVRELAPSAYVINFTNPAGMITEAMQSVLGERVLGICDTPSGLGTRVAVSLGLDPARIRLDYVGLNHLGWMRRILHDGVDVLPRLLADDDRLGALEEGVVFGRDWLRELGMIPNEYLYYYYFNREAVRSILDAPQTRGEFLAAQQAAFYERVAAASGDAAMELWRETVAARSASYMAEAKGAETGQALDDHAALDPVDEGYAGVALAVMAAISRNERAGMILNVRNGSTIAALPEDAVVEVPVTVDANGVHPLTVSPPDLHQTGLMQQVKAVERLTISAAVNGSRGDAVKAFALHPLVDSATLGRRLLDGYIDRIPEVASVFAASRP</sequence>
<dbReference type="Pfam" id="PF11975">
    <property type="entry name" value="Glyco_hydro_4C"/>
    <property type="match status" value="1"/>
</dbReference>
<feature type="domain" description="Glycosyl hydrolase family 4 C-terminal" evidence="12">
    <location>
        <begin position="190"/>
        <end position="426"/>
    </location>
</feature>
<dbReference type="InterPro" id="IPR015955">
    <property type="entry name" value="Lactate_DH/Glyco_Ohase_4_C"/>
</dbReference>
<dbReference type="PANTHER" id="PTHR32092:SF5">
    <property type="entry name" value="6-PHOSPHO-BETA-GLUCOSIDASE"/>
    <property type="match status" value="1"/>
</dbReference>
<keyword evidence="6 11" id="KW-0326">Glycosidase</keyword>
<dbReference type="GO" id="GO:0046872">
    <property type="term" value="F:metal ion binding"/>
    <property type="evidence" value="ECO:0007669"/>
    <property type="project" value="UniProtKB-KW"/>
</dbReference>
<evidence type="ECO:0000256" key="1">
    <source>
        <dbReference type="ARBA" id="ARBA00010141"/>
    </source>
</evidence>
<gene>
    <name evidence="13" type="ORF">IW256_008077</name>
</gene>
<dbReference type="Proteomes" id="UP000614047">
    <property type="component" value="Unassembled WGS sequence"/>
</dbReference>
<dbReference type="InterPro" id="IPR036291">
    <property type="entry name" value="NAD(P)-bd_dom_sf"/>
</dbReference>
<dbReference type="GO" id="GO:0016616">
    <property type="term" value="F:oxidoreductase activity, acting on the CH-OH group of donors, NAD or NADP as acceptor"/>
    <property type="evidence" value="ECO:0007669"/>
    <property type="project" value="InterPro"/>
</dbReference>
<dbReference type="PRINTS" id="PR00732">
    <property type="entry name" value="GLHYDRLASE4"/>
</dbReference>
<evidence type="ECO:0000256" key="11">
    <source>
        <dbReference type="RuleBase" id="RU361152"/>
    </source>
</evidence>
<name>A0A931GV76_9ACTN</name>
<keyword evidence="3 11" id="KW-0378">Hydrolase</keyword>
<feature type="binding site" evidence="8">
    <location>
        <position position="90"/>
    </location>
    <ligand>
        <name>substrate</name>
    </ligand>
</feature>
<evidence type="ECO:0000256" key="2">
    <source>
        <dbReference type="ARBA" id="ARBA00022723"/>
    </source>
</evidence>
<comment type="cofactor">
    <cofactor evidence="11">
        <name>NAD(+)</name>
        <dbReference type="ChEBI" id="CHEBI:57540"/>
    </cofactor>
    <text evidence="11">Binds 1 NAD(+) per subunit.</text>
</comment>
<dbReference type="PROSITE" id="PS01324">
    <property type="entry name" value="GLYCOSYL_HYDROL_F4"/>
    <property type="match status" value="1"/>
</dbReference>
<evidence type="ECO:0000259" key="12">
    <source>
        <dbReference type="Pfam" id="PF11975"/>
    </source>
</evidence>
<dbReference type="GO" id="GO:0005975">
    <property type="term" value="P:carbohydrate metabolic process"/>
    <property type="evidence" value="ECO:0007669"/>
    <property type="project" value="InterPro"/>
</dbReference>
<dbReference type="InterPro" id="IPR001088">
    <property type="entry name" value="Glyco_hydro_4"/>
</dbReference>
<evidence type="ECO:0000313" key="13">
    <source>
        <dbReference type="EMBL" id="MBG6093964.1"/>
    </source>
</evidence>
<evidence type="ECO:0000256" key="9">
    <source>
        <dbReference type="PIRSR" id="PIRSR601088-3"/>
    </source>
</evidence>
<dbReference type="SUPFAM" id="SSF56327">
    <property type="entry name" value="LDH C-terminal domain-like"/>
    <property type="match status" value="1"/>
</dbReference>
<feature type="binding site" evidence="9">
    <location>
        <position position="195"/>
    </location>
    <ligand>
        <name>Mn(2+)</name>
        <dbReference type="ChEBI" id="CHEBI:29035"/>
    </ligand>
</feature>
<keyword evidence="4 11" id="KW-0520">NAD</keyword>
<keyword evidence="9" id="KW-0533">Nickel</keyword>
<protein>
    <submittedName>
        <fullName evidence="13">6-phospho-beta-glucosidase</fullName>
        <ecNumber evidence="13">3.2.1.86</ecNumber>
    </submittedName>
</protein>
<dbReference type="GO" id="GO:0008706">
    <property type="term" value="F:6-phospho-beta-glucosidase activity"/>
    <property type="evidence" value="ECO:0007669"/>
    <property type="project" value="UniProtKB-EC"/>
</dbReference>
<dbReference type="Gene3D" id="3.90.110.10">
    <property type="entry name" value="Lactate dehydrogenase/glycoside hydrolase, family 4, C-terminal"/>
    <property type="match status" value="1"/>
</dbReference>
<keyword evidence="9" id="KW-0170">Cobalt</keyword>
<reference evidence="13" key="1">
    <citation type="submission" date="2020-11" db="EMBL/GenBank/DDBJ databases">
        <title>Sequencing the genomes of 1000 actinobacteria strains.</title>
        <authorList>
            <person name="Klenk H.-P."/>
        </authorList>
    </citation>
    <scope>NUCLEOTIDE SEQUENCE</scope>
    <source>
        <strain evidence="13">DSM 43175</strain>
    </source>
</reference>
<dbReference type="CDD" id="cd05296">
    <property type="entry name" value="GH4_P_beta_glucosidase"/>
    <property type="match status" value="1"/>
</dbReference>
<feature type="binding site" evidence="8">
    <location>
        <position position="144"/>
    </location>
    <ligand>
        <name>substrate</name>
    </ligand>
</feature>
<evidence type="ECO:0000256" key="7">
    <source>
        <dbReference type="PIRSR" id="PIRSR601088-1"/>
    </source>
</evidence>
<dbReference type="EC" id="3.2.1.86" evidence="13"/>
<dbReference type="PANTHER" id="PTHR32092">
    <property type="entry name" value="6-PHOSPHO-BETA-GLUCOSIDASE-RELATED"/>
    <property type="match status" value="1"/>
</dbReference>
<accession>A0A931GV76</accession>
<evidence type="ECO:0000256" key="4">
    <source>
        <dbReference type="ARBA" id="ARBA00023027"/>
    </source>
</evidence>
<keyword evidence="9" id="KW-0408">Iron</keyword>
<feature type="binding site" evidence="9">
    <location>
        <position position="165"/>
    </location>
    <ligand>
        <name>Mn(2+)</name>
        <dbReference type="ChEBI" id="CHEBI:29035"/>
    </ligand>
</feature>
<dbReference type="InterPro" id="IPR019802">
    <property type="entry name" value="GlycHydrolase_4_CS"/>
</dbReference>
<feature type="site" description="Increases basicity of active site Tyr" evidence="10">
    <location>
        <position position="106"/>
    </location>
</feature>
<feature type="active site" description="Proton donor" evidence="7">
    <location>
        <position position="166"/>
    </location>
</feature>
<dbReference type="AlphaFoldDB" id="A0A931GV76"/>
<dbReference type="SUPFAM" id="SSF51735">
    <property type="entry name" value="NAD(P)-binding Rossmann-fold domains"/>
    <property type="match status" value="1"/>
</dbReference>
<keyword evidence="14" id="KW-1185">Reference proteome</keyword>
<dbReference type="Pfam" id="PF02056">
    <property type="entry name" value="Glyco_hydro_4"/>
    <property type="match status" value="1"/>
</dbReference>
<dbReference type="EMBL" id="JADOUA010000001">
    <property type="protein sequence ID" value="MBG6093964.1"/>
    <property type="molecule type" value="Genomic_DNA"/>
</dbReference>
<keyword evidence="2 9" id="KW-0479">Metal-binding</keyword>
<evidence type="ECO:0000313" key="14">
    <source>
        <dbReference type="Proteomes" id="UP000614047"/>
    </source>
</evidence>
<dbReference type="RefSeq" id="WP_197015962.1">
    <property type="nucleotide sequence ID" value="NZ_BAABES010000003.1"/>
</dbReference>
<dbReference type="InterPro" id="IPR022616">
    <property type="entry name" value="Glyco_hydro_4_C"/>
</dbReference>
<evidence type="ECO:0000256" key="5">
    <source>
        <dbReference type="ARBA" id="ARBA00023211"/>
    </source>
</evidence>
<evidence type="ECO:0000256" key="8">
    <source>
        <dbReference type="PIRSR" id="PIRSR601088-2"/>
    </source>
</evidence>
<evidence type="ECO:0000256" key="10">
    <source>
        <dbReference type="PIRSR" id="PIRSR601088-4"/>
    </source>
</evidence>
<keyword evidence="5 9" id="KW-0464">Manganese</keyword>
<dbReference type="Gene3D" id="3.40.50.720">
    <property type="entry name" value="NAD(P)-binding Rossmann-like Domain"/>
    <property type="match status" value="1"/>
</dbReference>
<evidence type="ECO:0000256" key="6">
    <source>
        <dbReference type="ARBA" id="ARBA00023295"/>
    </source>
</evidence>
<comment type="caution">
    <text evidence="13">The sequence shown here is derived from an EMBL/GenBank/DDBJ whole genome shotgun (WGS) entry which is preliminary data.</text>
</comment>
<comment type="similarity">
    <text evidence="1 11">Belongs to the glycosyl hydrolase 4 family.</text>
</comment>
<feature type="binding site" evidence="8">
    <location>
        <position position="279"/>
    </location>
    <ligand>
        <name>substrate</name>
    </ligand>
</feature>